<keyword evidence="3" id="KW-1185">Reference proteome</keyword>
<proteinExistence type="predicted"/>
<organism evidence="2 3">
    <name type="scientific">Chitinophaga filiformis</name>
    <name type="common">Myxococcus filiformis</name>
    <name type="synonym">Flexibacter filiformis</name>
    <dbReference type="NCBI Taxonomy" id="104663"/>
    <lineage>
        <taxon>Bacteria</taxon>
        <taxon>Pseudomonadati</taxon>
        <taxon>Bacteroidota</taxon>
        <taxon>Chitinophagia</taxon>
        <taxon>Chitinophagales</taxon>
        <taxon>Chitinophagaceae</taxon>
        <taxon>Chitinophaga</taxon>
    </lineage>
</organism>
<evidence type="ECO:0000256" key="1">
    <source>
        <dbReference type="SAM" id="SignalP"/>
    </source>
</evidence>
<sequence length="343" mass="38629">MLSLFYRSAAFMCISGFLLACTRPAPEDRHASPRDSQQQASAGFSAVLSDEIKDTIGYQRFLLHLVHNNPSEKWPVYGAVPPEGALLPYHRILAYYGNLYTPAMGILGMQPEKEMLAKLKEETARWQQADTMLPVLPALHYIAVTAQANPGPSGKYRLRMPQAQLDKVVALAYQEKTMLFLDVQVGLSTLQDELPPLEPYLRLPGTHLGIDPEYSMKNLQVPSSSIGTFDAADINYAIKFLSDIVKRYHLPPKVLVVHRFTQAMLTNYKDIRKVPEVQLVINMDGFGSPAKKIDSYKGFVAAEPVQYTGFKLFYKVDPQTGRRIMRPEEVLALYPSPVYIQYQ</sequence>
<evidence type="ECO:0000313" key="3">
    <source>
        <dbReference type="Proteomes" id="UP000830198"/>
    </source>
</evidence>
<reference evidence="2 3" key="1">
    <citation type="submission" date="2022-04" db="EMBL/GenBank/DDBJ databases">
        <title>The arsenic-methylating capacity of Chitinophaga filiformis YT5 during chitin decomposition.</title>
        <authorList>
            <person name="Chen G."/>
            <person name="Liang Y."/>
        </authorList>
    </citation>
    <scope>NUCLEOTIDE SEQUENCE [LARGE SCALE GENOMIC DNA]</scope>
    <source>
        <strain evidence="2 3">YT5</strain>
    </source>
</reference>
<feature type="signal peptide" evidence="1">
    <location>
        <begin position="1"/>
        <end position="20"/>
    </location>
</feature>
<dbReference type="RefSeq" id="WP_247814913.1">
    <property type="nucleotide sequence ID" value="NZ_CP095855.1"/>
</dbReference>
<dbReference type="PROSITE" id="PS51257">
    <property type="entry name" value="PROKAR_LIPOPROTEIN"/>
    <property type="match status" value="1"/>
</dbReference>
<name>A0ABY4IAQ6_CHIFI</name>
<keyword evidence="1" id="KW-0732">Signal</keyword>
<protein>
    <recommendedName>
        <fullName evidence="4">Lipoprotein</fullName>
    </recommendedName>
</protein>
<evidence type="ECO:0008006" key="4">
    <source>
        <dbReference type="Google" id="ProtNLM"/>
    </source>
</evidence>
<gene>
    <name evidence="2" type="ORF">MYF79_15685</name>
</gene>
<feature type="chain" id="PRO_5046525347" description="Lipoprotein" evidence="1">
    <location>
        <begin position="21"/>
        <end position="343"/>
    </location>
</feature>
<accession>A0ABY4IAQ6</accession>
<evidence type="ECO:0000313" key="2">
    <source>
        <dbReference type="EMBL" id="UPK72733.1"/>
    </source>
</evidence>
<dbReference type="EMBL" id="CP095855">
    <property type="protein sequence ID" value="UPK72733.1"/>
    <property type="molecule type" value="Genomic_DNA"/>
</dbReference>
<dbReference type="Proteomes" id="UP000830198">
    <property type="component" value="Chromosome"/>
</dbReference>